<proteinExistence type="predicted"/>
<dbReference type="GO" id="GO:0003700">
    <property type="term" value="F:DNA-binding transcription factor activity"/>
    <property type="evidence" value="ECO:0007669"/>
    <property type="project" value="InterPro"/>
</dbReference>
<sequence>MNIVLVLKALSNERRLQILEWLKEPAKYFSSSHCDVSIDGVCVGLIEKKAGLSQSTISAYLAQLHQAGLITMERRGQWTYCKLNQPFIEQFIQELKTRI</sequence>
<dbReference type="SUPFAM" id="SSF46785">
    <property type="entry name" value="Winged helix' DNA-binding domain"/>
    <property type="match status" value="1"/>
</dbReference>
<name>A0A378JME6_9GAMM</name>
<dbReference type="AlphaFoldDB" id="A0A378JME6"/>
<dbReference type="PROSITE" id="PS50987">
    <property type="entry name" value="HTH_ARSR_2"/>
    <property type="match status" value="1"/>
</dbReference>
<dbReference type="InterPro" id="IPR051081">
    <property type="entry name" value="HTH_MetalResp_TranReg"/>
</dbReference>
<keyword evidence="1" id="KW-0805">Transcription regulation</keyword>
<dbReference type="PANTHER" id="PTHR33154">
    <property type="entry name" value="TRANSCRIPTIONAL REGULATOR, ARSR FAMILY"/>
    <property type="match status" value="1"/>
</dbReference>
<dbReference type="InterPro" id="IPR036388">
    <property type="entry name" value="WH-like_DNA-bd_sf"/>
</dbReference>
<dbReference type="PANTHER" id="PTHR33154:SF33">
    <property type="entry name" value="TRANSCRIPTIONAL REPRESSOR SDPR"/>
    <property type="match status" value="1"/>
</dbReference>
<dbReference type="Pfam" id="PF01022">
    <property type="entry name" value="HTH_5"/>
    <property type="match status" value="1"/>
</dbReference>
<dbReference type="RefSeq" id="WP_115331107.1">
    <property type="nucleotide sequence ID" value="NZ_CAAAHP010000001.1"/>
</dbReference>
<dbReference type="CDD" id="cd00090">
    <property type="entry name" value="HTH_ARSR"/>
    <property type="match status" value="1"/>
</dbReference>
<dbReference type="OrthoDB" id="9793058at2"/>
<evidence type="ECO:0000256" key="1">
    <source>
        <dbReference type="ARBA" id="ARBA00023015"/>
    </source>
</evidence>
<dbReference type="EMBL" id="UGOD01000001">
    <property type="protein sequence ID" value="STX51473.1"/>
    <property type="molecule type" value="Genomic_DNA"/>
</dbReference>
<keyword evidence="3" id="KW-0804">Transcription</keyword>
<keyword evidence="6" id="KW-1185">Reference proteome</keyword>
<protein>
    <submittedName>
        <fullName evidence="5">Transcriptional regulator, ArsR family</fullName>
    </submittedName>
</protein>
<dbReference type="GO" id="GO:0003677">
    <property type="term" value="F:DNA binding"/>
    <property type="evidence" value="ECO:0007669"/>
    <property type="project" value="UniProtKB-KW"/>
</dbReference>
<keyword evidence="2" id="KW-0238">DNA-binding</keyword>
<organism evidence="5 6">
    <name type="scientific">Legionella busanensis</name>
    <dbReference type="NCBI Taxonomy" id="190655"/>
    <lineage>
        <taxon>Bacteria</taxon>
        <taxon>Pseudomonadati</taxon>
        <taxon>Pseudomonadota</taxon>
        <taxon>Gammaproteobacteria</taxon>
        <taxon>Legionellales</taxon>
        <taxon>Legionellaceae</taxon>
        <taxon>Legionella</taxon>
    </lineage>
</organism>
<evidence type="ECO:0000256" key="2">
    <source>
        <dbReference type="ARBA" id="ARBA00023125"/>
    </source>
</evidence>
<dbReference type="InterPro" id="IPR036390">
    <property type="entry name" value="WH_DNA-bd_sf"/>
</dbReference>
<dbReference type="Gene3D" id="1.10.10.10">
    <property type="entry name" value="Winged helix-like DNA-binding domain superfamily/Winged helix DNA-binding domain"/>
    <property type="match status" value="1"/>
</dbReference>
<evidence type="ECO:0000259" key="4">
    <source>
        <dbReference type="PROSITE" id="PS50987"/>
    </source>
</evidence>
<dbReference type="Proteomes" id="UP000254794">
    <property type="component" value="Unassembled WGS sequence"/>
</dbReference>
<evidence type="ECO:0000313" key="6">
    <source>
        <dbReference type="Proteomes" id="UP000254794"/>
    </source>
</evidence>
<dbReference type="InterPro" id="IPR001845">
    <property type="entry name" value="HTH_ArsR_DNA-bd_dom"/>
</dbReference>
<evidence type="ECO:0000313" key="5">
    <source>
        <dbReference type="EMBL" id="STX51473.1"/>
    </source>
</evidence>
<dbReference type="NCBIfam" id="NF033788">
    <property type="entry name" value="HTH_metalloreg"/>
    <property type="match status" value="1"/>
</dbReference>
<gene>
    <name evidence="5" type="ORF">NCTC13316_01568</name>
</gene>
<evidence type="ECO:0000256" key="3">
    <source>
        <dbReference type="ARBA" id="ARBA00023163"/>
    </source>
</evidence>
<dbReference type="InterPro" id="IPR011991">
    <property type="entry name" value="ArsR-like_HTH"/>
</dbReference>
<reference evidence="5 6" key="1">
    <citation type="submission" date="2018-06" db="EMBL/GenBank/DDBJ databases">
        <authorList>
            <consortium name="Pathogen Informatics"/>
            <person name="Doyle S."/>
        </authorList>
    </citation>
    <scope>NUCLEOTIDE SEQUENCE [LARGE SCALE GENOMIC DNA]</scope>
    <source>
        <strain evidence="5 6">NCTC13316</strain>
    </source>
</reference>
<dbReference type="SMART" id="SM00418">
    <property type="entry name" value="HTH_ARSR"/>
    <property type="match status" value="1"/>
</dbReference>
<feature type="domain" description="HTH arsR-type" evidence="4">
    <location>
        <begin position="1"/>
        <end position="99"/>
    </location>
</feature>
<accession>A0A378JME6</accession>